<dbReference type="Gene3D" id="3.40.50.300">
    <property type="entry name" value="P-loop containing nucleotide triphosphate hydrolases"/>
    <property type="match status" value="1"/>
</dbReference>
<evidence type="ECO:0000256" key="1">
    <source>
        <dbReference type="SAM" id="MobiDB-lite"/>
    </source>
</evidence>
<protein>
    <recommendedName>
        <fullName evidence="4">Guanylate kinase/L-type calcium channel beta subunit domain-containing protein</fullName>
    </recommendedName>
</protein>
<dbReference type="InterPro" id="IPR027417">
    <property type="entry name" value="P-loop_NTPase"/>
</dbReference>
<evidence type="ECO:0000313" key="2">
    <source>
        <dbReference type="EMBL" id="VEL39456.1"/>
    </source>
</evidence>
<dbReference type="GO" id="GO:0005891">
    <property type="term" value="C:voltage-gated calcium channel complex"/>
    <property type="evidence" value="ECO:0007669"/>
    <property type="project" value="InterPro"/>
</dbReference>
<comment type="caution">
    <text evidence="2">The sequence shown here is derived from an EMBL/GenBank/DDBJ whole genome shotgun (WGS) entry which is preliminary data.</text>
</comment>
<dbReference type="AlphaFoldDB" id="A0A3S5AKW2"/>
<reference evidence="2" key="1">
    <citation type="submission" date="2018-11" db="EMBL/GenBank/DDBJ databases">
        <authorList>
            <consortium name="Pathogen Informatics"/>
        </authorList>
    </citation>
    <scope>NUCLEOTIDE SEQUENCE</scope>
</reference>
<gene>
    <name evidence="2" type="ORF">PXEA_LOCUS32896</name>
</gene>
<evidence type="ECO:0000313" key="3">
    <source>
        <dbReference type="Proteomes" id="UP000784294"/>
    </source>
</evidence>
<dbReference type="EMBL" id="CAAALY010261326">
    <property type="protein sequence ID" value="VEL39456.1"/>
    <property type="molecule type" value="Genomic_DNA"/>
</dbReference>
<accession>A0A3S5AKW2</accession>
<dbReference type="OrthoDB" id="5962384at2759"/>
<name>A0A3S5AKW2_9PLAT</name>
<dbReference type="PRINTS" id="PR01626">
    <property type="entry name" value="LCACHANNELB"/>
</dbReference>
<dbReference type="InterPro" id="IPR000584">
    <property type="entry name" value="VDCC_L_bsu"/>
</dbReference>
<evidence type="ECO:0008006" key="4">
    <source>
        <dbReference type="Google" id="ProtNLM"/>
    </source>
</evidence>
<dbReference type="GO" id="GO:0005245">
    <property type="term" value="F:voltage-gated calcium channel activity"/>
    <property type="evidence" value="ECO:0007669"/>
    <property type="project" value="InterPro"/>
</dbReference>
<dbReference type="Proteomes" id="UP000784294">
    <property type="component" value="Unassembled WGS sequence"/>
</dbReference>
<organism evidence="2 3">
    <name type="scientific">Protopolystoma xenopodis</name>
    <dbReference type="NCBI Taxonomy" id="117903"/>
    <lineage>
        <taxon>Eukaryota</taxon>
        <taxon>Metazoa</taxon>
        <taxon>Spiralia</taxon>
        <taxon>Lophotrochozoa</taxon>
        <taxon>Platyhelminthes</taxon>
        <taxon>Monogenea</taxon>
        <taxon>Polyopisthocotylea</taxon>
        <taxon>Polystomatidea</taxon>
        <taxon>Polystomatidae</taxon>
        <taxon>Protopolystoma</taxon>
    </lineage>
</organism>
<feature type="region of interest" description="Disordered" evidence="1">
    <location>
        <begin position="66"/>
        <end position="87"/>
    </location>
</feature>
<dbReference type="PANTHER" id="PTHR11824">
    <property type="entry name" value="VOLTAGE-DEPENDENT CALCIUM CHANNEL BETA SUBUNIT"/>
    <property type="match status" value="1"/>
</dbReference>
<keyword evidence="3" id="KW-1185">Reference proteome</keyword>
<proteinExistence type="predicted"/>
<feature type="compositionally biased region" description="Basic and acidic residues" evidence="1">
    <location>
        <begin position="66"/>
        <end position="75"/>
    </location>
</feature>
<dbReference type="SUPFAM" id="SSF52540">
    <property type="entry name" value="P-loop containing nucleoside triphosphate hydrolases"/>
    <property type="match status" value="1"/>
</dbReference>
<sequence>MRPIAFIGPSLKGYEVTDMMQKAIFDALKKHFESRSQLIFLPSLLITRISADISLAKRVGALQNLDKKSQSERARSRQISTLRHKAV</sequence>